<comment type="caution">
    <text evidence="2">The sequence shown here is derived from an EMBL/GenBank/DDBJ whole genome shotgun (WGS) entry which is preliminary data.</text>
</comment>
<keyword evidence="1" id="KW-0812">Transmembrane</keyword>
<keyword evidence="1" id="KW-0472">Membrane</keyword>
<dbReference type="EMBL" id="BMJS01000002">
    <property type="protein sequence ID" value="GGF89973.1"/>
    <property type="molecule type" value="Genomic_DNA"/>
</dbReference>
<organism evidence="2 3">
    <name type="scientific">Cysteiniphilum litorale</name>
    <dbReference type="NCBI Taxonomy" id="2056700"/>
    <lineage>
        <taxon>Bacteria</taxon>
        <taxon>Pseudomonadati</taxon>
        <taxon>Pseudomonadota</taxon>
        <taxon>Gammaproteobacteria</taxon>
        <taxon>Thiotrichales</taxon>
        <taxon>Fastidiosibacteraceae</taxon>
        <taxon>Cysteiniphilum</taxon>
    </lineage>
</organism>
<dbReference type="Proteomes" id="UP000636949">
    <property type="component" value="Unassembled WGS sequence"/>
</dbReference>
<dbReference type="AlphaFoldDB" id="A0A8J2Z2P0"/>
<evidence type="ECO:0000313" key="3">
    <source>
        <dbReference type="Proteomes" id="UP000636949"/>
    </source>
</evidence>
<reference evidence="2" key="1">
    <citation type="journal article" date="2014" name="Int. J. Syst. Evol. Microbiol.">
        <title>Complete genome sequence of Corynebacterium casei LMG S-19264T (=DSM 44701T), isolated from a smear-ripened cheese.</title>
        <authorList>
            <consortium name="US DOE Joint Genome Institute (JGI-PGF)"/>
            <person name="Walter F."/>
            <person name="Albersmeier A."/>
            <person name="Kalinowski J."/>
            <person name="Ruckert C."/>
        </authorList>
    </citation>
    <scope>NUCLEOTIDE SEQUENCE</scope>
    <source>
        <strain evidence="2">CGMCC 1.15758</strain>
    </source>
</reference>
<evidence type="ECO:0000313" key="2">
    <source>
        <dbReference type="EMBL" id="GGF89973.1"/>
    </source>
</evidence>
<sequence>MALSLTVELGNELLLVVCVELTDAGVDIAVTDASVFCGAGALGDVAQADNNAALETMPSSVIFLIVVFLLLYEPIRNTNYYRPNPSV</sequence>
<gene>
    <name evidence="2" type="ORF">GCM10010995_04120</name>
</gene>
<keyword evidence="1" id="KW-1133">Transmembrane helix</keyword>
<feature type="transmembrane region" description="Helical" evidence="1">
    <location>
        <begin position="52"/>
        <end position="72"/>
    </location>
</feature>
<protein>
    <submittedName>
        <fullName evidence="2">Uncharacterized protein</fullName>
    </submittedName>
</protein>
<accession>A0A8J2Z2P0</accession>
<reference evidence="2" key="2">
    <citation type="submission" date="2020-09" db="EMBL/GenBank/DDBJ databases">
        <authorList>
            <person name="Sun Q."/>
            <person name="Zhou Y."/>
        </authorList>
    </citation>
    <scope>NUCLEOTIDE SEQUENCE</scope>
    <source>
        <strain evidence="2">CGMCC 1.15758</strain>
    </source>
</reference>
<evidence type="ECO:0000256" key="1">
    <source>
        <dbReference type="SAM" id="Phobius"/>
    </source>
</evidence>
<proteinExistence type="predicted"/>
<name>A0A8J2Z2P0_9GAMM</name>
<keyword evidence="3" id="KW-1185">Reference proteome</keyword>